<gene>
    <name evidence="2" type="ORF">CYCCA115_LOCUS7213</name>
</gene>
<name>A0AAD2FLG2_9STRA</name>
<dbReference type="AlphaFoldDB" id="A0AAD2FLG2"/>
<organism evidence="2 3">
    <name type="scientific">Cylindrotheca closterium</name>
    <dbReference type="NCBI Taxonomy" id="2856"/>
    <lineage>
        <taxon>Eukaryota</taxon>
        <taxon>Sar</taxon>
        <taxon>Stramenopiles</taxon>
        <taxon>Ochrophyta</taxon>
        <taxon>Bacillariophyta</taxon>
        <taxon>Bacillariophyceae</taxon>
        <taxon>Bacillariophycidae</taxon>
        <taxon>Bacillariales</taxon>
        <taxon>Bacillariaceae</taxon>
        <taxon>Cylindrotheca</taxon>
    </lineage>
</organism>
<evidence type="ECO:0000313" key="3">
    <source>
        <dbReference type="Proteomes" id="UP001295423"/>
    </source>
</evidence>
<sequence length="228" mass="24396">MIKKKQRETKRKPLANKAKAVKLSKYATKNPPPSLQDLIEKMTIRSRSRPAELENPATVPFDMLLAADNILSRTEAGGALHPPLIPPVPETHGQHRSVVGSPNNQTTRNHGAITRPCFVIPSHGAKKNAPKTNGETSASVHSIPFVLDDPSASNYQPLKPRAAVSTPTHAANHNDGSSECRPIPPPPRLPSVPIGFAFSSSGTLSSLSSFSSVSRKSSARARSTVSKQ</sequence>
<evidence type="ECO:0000256" key="1">
    <source>
        <dbReference type="SAM" id="MobiDB-lite"/>
    </source>
</evidence>
<feature type="region of interest" description="Disordered" evidence="1">
    <location>
        <begin position="162"/>
        <end position="228"/>
    </location>
</feature>
<feature type="compositionally biased region" description="Low complexity" evidence="1">
    <location>
        <begin position="191"/>
        <end position="228"/>
    </location>
</feature>
<keyword evidence="3" id="KW-1185">Reference proteome</keyword>
<feature type="compositionally biased region" description="Polar residues" evidence="1">
    <location>
        <begin position="165"/>
        <end position="177"/>
    </location>
</feature>
<comment type="caution">
    <text evidence="2">The sequence shown here is derived from an EMBL/GenBank/DDBJ whole genome shotgun (WGS) entry which is preliminary data.</text>
</comment>
<proteinExistence type="predicted"/>
<reference evidence="2" key="1">
    <citation type="submission" date="2023-08" db="EMBL/GenBank/DDBJ databases">
        <authorList>
            <person name="Audoor S."/>
            <person name="Bilcke G."/>
        </authorList>
    </citation>
    <scope>NUCLEOTIDE SEQUENCE</scope>
</reference>
<evidence type="ECO:0000313" key="2">
    <source>
        <dbReference type="EMBL" id="CAJ1940781.1"/>
    </source>
</evidence>
<protein>
    <submittedName>
        <fullName evidence="2">Uncharacterized protein</fullName>
    </submittedName>
</protein>
<accession>A0AAD2FLG2</accession>
<dbReference type="Proteomes" id="UP001295423">
    <property type="component" value="Unassembled WGS sequence"/>
</dbReference>
<dbReference type="EMBL" id="CAKOGP040000957">
    <property type="protein sequence ID" value="CAJ1940781.1"/>
    <property type="molecule type" value="Genomic_DNA"/>
</dbReference>